<dbReference type="InterPro" id="IPR002146">
    <property type="entry name" value="ATP_synth_b/b'su_bac/chlpt"/>
</dbReference>
<dbReference type="NCBIfam" id="TIGR01144">
    <property type="entry name" value="ATP_synt_b"/>
    <property type="match status" value="1"/>
</dbReference>
<evidence type="ECO:0000256" key="12">
    <source>
        <dbReference type="ARBA" id="ARBA00025198"/>
    </source>
</evidence>
<dbReference type="NCBIfam" id="NF004412">
    <property type="entry name" value="PRK05759.1-3"/>
    <property type="match status" value="1"/>
</dbReference>
<proteinExistence type="inferred from homology"/>
<keyword evidence="7 14" id="KW-0375">Hydrogen ion transport</keyword>
<dbReference type="GO" id="GO:0005886">
    <property type="term" value="C:plasma membrane"/>
    <property type="evidence" value="ECO:0007669"/>
    <property type="project" value="UniProtKB-SubCell"/>
</dbReference>
<comment type="similarity">
    <text evidence="2 14 15">Belongs to the ATPase B chain family.</text>
</comment>
<dbReference type="CDD" id="cd06503">
    <property type="entry name" value="ATP-synt_Fo_b"/>
    <property type="match status" value="1"/>
</dbReference>
<keyword evidence="9 14" id="KW-0406">Ion transport</keyword>
<evidence type="ECO:0000313" key="17">
    <source>
        <dbReference type="EMBL" id="AOY56279.1"/>
    </source>
</evidence>
<dbReference type="Pfam" id="PF00430">
    <property type="entry name" value="ATP-synt_B"/>
    <property type="match status" value="1"/>
</dbReference>
<dbReference type="GO" id="GO:0045259">
    <property type="term" value="C:proton-transporting ATP synthase complex"/>
    <property type="evidence" value="ECO:0007669"/>
    <property type="project" value="UniProtKB-KW"/>
</dbReference>
<dbReference type="Gene3D" id="1.20.5.620">
    <property type="entry name" value="F1F0 ATP synthase subunit B, membrane domain"/>
    <property type="match status" value="1"/>
</dbReference>
<keyword evidence="10 14" id="KW-0472">Membrane</keyword>
<evidence type="ECO:0000256" key="1">
    <source>
        <dbReference type="ARBA" id="ARBA00004162"/>
    </source>
</evidence>
<evidence type="ECO:0000256" key="2">
    <source>
        <dbReference type="ARBA" id="ARBA00005513"/>
    </source>
</evidence>
<gene>
    <name evidence="14" type="primary">atpF</name>
    <name evidence="17" type="ORF">A4Z71_04780</name>
</gene>
<dbReference type="OrthoDB" id="5243563at2"/>
<dbReference type="HAMAP" id="MF_01398">
    <property type="entry name" value="ATP_synth_b_bprime"/>
    <property type="match status" value="1"/>
</dbReference>
<protein>
    <recommendedName>
        <fullName evidence="14">ATP synthase subunit b</fullName>
    </recommendedName>
    <alternativeName>
        <fullName evidence="14">ATP synthase F(0) sector subunit b</fullName>
    </alternativeName>
    <alternativeName>
        <fullName evidence="14">ATPase subunit I</fullName>
    </alternativeName>
    <alternativeName>
        <fullName evidence="14">F-type ATPase subunit b</fullName>
        <shortName evidence="14">F-ATPase subunit b</shortName>
    </alternativeName>
</protein>
<dbReference type="STRING" id="535712.A4Z71_04780"/>
<evidence type="ECO:0000313" key="18">
    <source>
        <dbReference type="Proteomes" id="UP000243784"/>
    </source>
</evidence>
<evidence type="ECO:0000256" key="13">
    <source>
        <dbReference type="ARBA" id="ARBA00025830"/>
    </source>
</evidence>
<evidence type="ECO:0000256" key="6">
    <source>
        <dbReference type="ARBA" id="ARBA00022692"/>
    </source>
</evidence>
<keyword evidence="6 14" id="KW-0812">Transmembrane</keyword>
<keyword evidence="11 14" id="KW-0066">ATP synthesis</keyword>
<dbReference type="AlphaFoldDB" id="A0A1D9DZR2"/>
<keyword evidence="8 14" id="KW-1133">Transmembrane helix</keyword>
<reference evidence="17 18" key="1">
    <citation type="journal article" date="2016" name="Biochim. Biophys. Acta">
        <title>Photochemical characterization of actinorhodopsin and its functional existence in the natural host.</title>
        <authorList>
            <person name="Nakamura S."/>
            <person name="Kikukawa T."/>
            <person name="Tamogami J."/>
            <person name="Kamiya M."/>
            <person name="Aizawa T."/>
            <person name="Hahn M.W."/>
            <person name="Ihara K."/>
            <person name="Kamo N."/>
            <person name="Demura M."/>
        </authorList>
    </citation>
    <scope>NUCLEOTIDE SEQUENCE [LARGE SCALE GENOMIC DNA]</scope>
    <source>
        <strain evidence="17 18">MWH-Dar1</strain>
    </source>
</reference>
<dbReference type="SUPFAM" id="SSF81573">
    <property type="entry name" value="F1F0 ATP synthase subunit B, membrane domain"/>
    <property type="match status" value="1"/>
</dbReference>
<name>A0A1D9DZR2_9MICO</name>
<organism evidence="17 18">
    <name type="scientific">Candidatus Rhodoluna planktonica</name>
    <dbReference type="NCBI Taxonomy" id="535712"/>
    <lineage>
        <taxon>Bacteria</taxon>
        <taxon>Bacillati</taxon>
        <taxon>Actinomycetota</taxon>
        <taxon>Actinomycetes</taxon>
        <taxon>Micrococcales</taxon>
        <taxon>Microbacteriaceae</taxon>
        <taxon>Luna cluster</taxon>
        <taxon>Luna-1 subcluster</taxon>
        <taxon>Rhodoluna</taxon>
    </lineage>
</organism>
<evidence type="ECO:0000256" key="3">
    <source>
        <dbReference type="ARBA" id="ARBA00022448"/>
    </source>
</evidence>
<evidence type="ECO:0000256" key="15">
    <source>
        <dbReference type="RuleBase" id="RU003848"/>
    </source>
</evidence>
<evidence type="ECO:0000256" key="8">
    <source>
        <dbReference type="ARBA" id="ARBA00022989"/>
    </source>
</evidence>
<comment type="subunit">
    <text evidence="13 14">F-type ATPases have 2 components, F(1) - the catalytic core - and F(0) - the membrane proton channel. F(1) has five subunits: alpha(3), beta(3), gamma(1), delta(1), epsilon(1). F(0) has three main subunits: a(1), b(2) and c(10-14). The alpha and beta chains form an alternating ring which encloses part of the gamma chain. F(1) is attached to F(0) by a central stalk formed by the gamma and epsilon chains, while a peripheral stalk is formed by the delta and b chains.</text>
</comment>
<keyword evidence="3 14" id="KW-0813">Transport</keyword>
<keyword evidence="16" id="KW-0175">Coiled coil</keyword>
<comment type="function">
    <text evidence="14">Component of the F(0) channel, it forms part of the peripheral stalk, linking F(1) to F(0).</text>
</comment>
<dbReference type="GO" id="GO:0046961">
    <property type="term" value="F:proton-transporting ATPase activity, rotational mechanism"/>
    <property type="evidence" value="ECO:0007669"/>
    <property type="project" value="TreeGrafter"/>
</dbReference>
<sequence>MISRIFAAAAEGEGAPNPLLPADYDILWSSVVFVILLAFFWFKVLPNFKKTLDARTEAIEGRLAAAEEAQAEAAAKTANIEAEQAQARAEAASIREEARAEGAAILAELKEQAASEAARLTATAKAQIEAERQAALISLRAEVGSLAIDLASSVVGASLKNDKIAAGVVDQFLADLEAGDSVSQTKAGKKK</sequence>
<feature type="transmembrane region" description="Helical" evidence="14">
    <location>
        <begin position="26"/>
        <end position="45"/>
    </location>
</feature>
<dbReference type="Proteomes" id="UP000243784">
    <property type="component" value="Chromosome"/>
</dbReference>
<dbReference type="KEGG" id="rpla:A4Z71_04780"/>
<comment type="function">
    <text evidence="12 14">F(1)F(0) ATP synthase produces ATP from ADP in the presence of a proton or sodium gradient. F-type ATPases consist of two structural domains, F(1) containing the extramembraneous catalytic core and F(0) containing the membrane proton channel, linked together by a central stalk and a peripheral stalk. During catalysis, ATP synthesis in the catalytic domain of F(1) is coupled via a rotary mechanism of the central stalk subunits to proton translocation.</text>
</comment>
<keyword evidence="18" id="KW-1185">Reference proteome</keyword>
<accession>A0A1D9DZR2</accession>
<keyword evidence="4 14" id="KW-1003">Cell membrane</keyword>
<evidence type="ECO:0000256" key="7">
    <source>
        <dbReference type="ARBA" id="ARBA00022781"/>
    </source>
</evidence>
<evidence type="ECO:0000256" key="4">
    <source>
        <dbReference type="ARBA" id="ARBA00022475"/>
    </source>
</evidence>
<evidence type="ECO:0000256" key="10">
    <source>
        <dbReference type="ARBA" id="ARBA00023136"/>
    </source>
</evidence>
<evidence type="ECO:0000256" key="14">
    <source>
        <dbReference type="HAMAP-Rule" id="MF_01398"/>
    </source>
</evidence>
<dbReference type="EMBL" id="CP015208">
    <property type="protein sequence ID" value="AOY56279.1"/>
    <property type="molecule type" value="Genomic_DNA"/>
</dbReference>
<evidence type="ECO:0000256" key="11">
    <source>
        <dbReference type="ARBA" id="ARBA00023310"/>
    </source>
</evidence>
<evidence type="ECO:0000256" key="16">
    <source>
        <dbReference type="SAM" id="Coils"/>
    </source>
</evidence>
<dbReference type="InterPro" id="IPR005864">
    <property type="entry name" value="ATP_synth_F0_bsu_bac"/>
</dbReference>
<keyword evidence="5 14" id="KW-0138">CF(0)</keyword>
<dbReference type="PANTHER" id="PTHR33445:SF1">
    <property type="entry name" value="ATP SYNTHASE SUBUNIT B"/>
    <property type="match status" value="1"/>
</dbReference>
<evidence type="ECO:0000256" key="5">
    <source>
        <dbReference type="ARBA" id="ARBA00022547"/>
    </source>
</evidence>
<dbReference type="RefSeq" id="WP_070954785.1">
    <property type="nucleotide sequence ID" value="NZ_CP015208.1"/>
</dbReference>
<dbReference type="InterPro" id="IPR028987">
    <property type="entry name" value="ATP_synth_B-like_membr_sf"/>
</dbReference>
<feature type="coiled-coil region" evidence="16">
    <location>
        <begin position="63"/>
        <end position="97"/>
    </location>
</feature>
<comment type="subcellular location">
    <subcellularLocation>
        <location evidence="1 14">Cell membrane</location>
        <topology evidence="1 14">Single-pass membrane protein</topology>
    </subcellularLocation>
</comment>
<evidence type="ECO:0000256" key="9">
    <source>
        <dbReference type="ARBA" id="ARBA00023065"/>
    </source>
</evidence>
<dbReference type="GO" id="GO:0046933">
    <property type="term" value="F:proton-transporting ATP synthase activity, rotational mechanism"/>
    <property type="evidence" value="ECO:0007669"/>
    <property type="project" value="UniProtKB-UniRule"/>
</dbReference>
<dbReference type="PANTHER" id="PTHR33445">
    <property type="entry name" value="ATP SYNTHASE SUBUNIT B', CHLOROPLASTIC"/>
    <property type="match status" value="1"/>
</dbReference>
<dbReference type="InterPro" id="IPR050059">
    <property type="entry name" value="ATP_synthase_B_chain"/>
</dbReference>